<dbReference type="Proteomes" id="UP000815846">
    <property type="component" value="Unassembled WGS sequence"/>
</dbReference>
<dbReference type="Gene3D" id="1.20.120.550">
    <property type="entry name" value="Membrane associated eicosanoid/glutathione metabolism-like domain"/>
    <property type="match status" value="1"/>
</dbReference>
<evidence type="ECO:0000256" key="5">
    <source>
        <dbReference type="SAM" id="Phobius"/>
    </source>
</evidence>
<accession>A0ABY3MY29</accession>
<dbReference type="Pfam" id="PF01124">
    <property type="entry name" value="MAPEG"/>
    <property type="match status" value="1"/>
</dbReference>
<keyword evidence="7" id="KW-1185">Reference proteome</keyword>
<dbReference type="SUPFAM" id="SSF161084">
    <property type="entry name" value="MAPEG domain-like"/>
    <property type="match status" value="1"/>
</dbReference>
<feature type="transmembrane region" description="Helical" evidence="5">
    <location>
        <begin position="6"/>
        <end position="27"/>
    </location>
</feature>
<evidence type="ECO:0000256" key="2">
    <source>
        <dbReference type="ARBA" id="ARBA00022692"/>
    </source>
</evidence>
<evidence type="ECO:0000313" key="6">
    <source>
        <dbReference type="EMBL" id="TYK66126.1"/>
    </source>
</evidence>
<dbReference type="EMBL" id="PJAI02000006">
    <property type="protein sequence ID" value="TYK66126.1"/>
    <property type="molecule type" value="Genomic_DNA"/>
</dbReference>
<protein>
    <submittedName>
        <fullName evidence="6">MAPEG family protein</fullName>
    </submittedName>
</protein>
<reference evidence="6 7" key="1">
    <citation type="submission" date="2019-08" db="EMBL/GenBank/DDBJ databases">
        <title>Microbe sample from Colwellia echini.</title>
        <authorList>
            <person name="Christiansen L."/>
            <person name="Pathiraja D."/>
            <person name="Schultz-Johansen M."/>
            <person name="Choi I.-G."/>
            <person name="Stougaard P."/>
        </authorList>
    </citation>
    <scope>NUCLEOTIDE SEQUENCE [LARGE SCALE GENOMIC DNA]</scope>
    <source>
        <strain evidence="6 7">A3</strain>
    </source>
</reference>
<keyword evidence="4 5" id="KW-0472">Membrane</keyword>
<evidence type="ECO:0000256" key="3">
    <source>
        <dbReference type="ARBA" id="ARBA00022989"/>
    </source>
</evidence>
<keyword evidence="2 5" id="KW-0812">Transmembrane</keyword>
<comment type="subcellular location">
    <subcellularLocation>
        <location evidence="1">Membrane</location>
    </subcellularLocation>
</comment>
<dbReference type="RefSeq" id="WP_101345543.1">
    <property type="nucleotide sequence ID" value="NZ_PJAI02000006.1"/>
</dbReference>
<sequence length="138" mass="15064">MLDHYSVAFFGILTIILTVVVQSLVAAKSKASQPGAIPGKIDSSLSHSSFVFRSHRTFANSLENITVMLGASFLAILVGANVFWTGIIIWVMAISRIIHMILYYSISTEKNPSPRSYFYLIALVANIILLGLCGWAIA</sequence>
<name>A0ABY3MY29_9GAMM</name>
<proteinExistence type="predicted"/>
<keyword evidence="3 5" id="KW-1133">Transmembrane helix</keyword>
<feature type="transmembrane region" description="Helical" evidence="5">
    <location>
        <begin position="117"/>
        <end position="137"/>
    </location>
</feature>
<dbReference type="InterPro" id="IPR001129">
    <property type="entry name" value="Membr-assoc_MAPEG"/>
</dbReference>
<evidence type="ECO:0000256" key="1">
    <source>
        <dbReference type="ARBA" id="ARBA00004370"/>
    </source>
</evidence>
<organism evidence="6 7">
    <name type="scientific">Colwellia echini</name>
    <dbReference type="NCBI Taxonomy" id="1982103"/>
    <lineage>
        <taxon>Bacteria</taxon>
        <taxon>Pseudomonadati</taxon>
        <taxon>Pseudomonadota</taxon>
        <taxon>Gammaproteobacteria</taxon>
        <taxon>Alteromonadales</taxon>
        <taxon>Colwelliaceae</taxon>
        <taxon>Colwellia</taxon>
    </lineage>
</organism>
<dbReference type="InterPro" id="IPR023352">
    <property type="entry name" value="MAPEG-like_dom_sf"/>
</dbReference>
<comment type="caution">
    <text evidence="6">The sequence shown here is derived from an EMBL/GenBank/DDBJ whole genome shotgun (WGS) entry which is preliminary data.</text>
</comment>
<gene>
    <name evidence="6" type="ORF">CWS31_007625</name>
</gene>
<evidence type="ECO:0000313" key="7">
    <source>
        <dbReference type="Proteomes" id="UP000815846"/>
    </source>
</evidence>
<evidence type="ECO:0000256" key="4">
    <source>
        <dbReference type="ARBA" id="ARBA00023136"/>
    </source>
</evidence>